<evidence type="ECO:0000313" key="3">
    <source>
        <dbReference type="Proteomes" id="UP000604661"/>
    </source>
</evidence>
<comment type="caution">
    <text evidence="2">The sequence shown here is derived from an EMBL/GenBank/DDBJ whole genome shotgun (WGS) entry which is preliminary data.</text>
</comment>
<keyword evidence="3" id="KW-1185">Reference proteome</keyword>
<protein>
    <submittedName>
        <fullName evidence="2">M20/M25/M40 family metallo-hydrolase</fullName>
    </submittedName>
</protein>
<feature type="domain" description="Peptidase M28" evidence="1">
    <location>
        <begin position="399"/>
        <end position="614"/>
    </location>
</feature>
<dbReference type="InterPro" id="IPR023214">
    <property type="entry name" value="HAD_sf"/>
</dbReference>
<dbReference type="RefSeq" id="WP_190901406.1">
    <property type="nucleotide sequence ID" value="NZ_JACJTE010000060.1"/>
</dbReference>
<sequence>MNRNTIEAIFFDIGNTLGAPRVSPTGKLLALVVYTYVPDVLRQLHDDGKRLGVISNIGNDTAENLERILEQSGILAFFEPNLLIYGSKDSSEIFRLAATQAELRATPDRCLFVGEDSKERSYAIEAGWRVAPHPRLASAILSGHHLRYLEITVPPEQSNQEWQSVLRDLPIVPIHITSTRGTKVYAIASMITALSLDDLGFEVKRLGDLDLPLQTEMYLMRDDRQIRTGFLVPEGQSASFFSNEEESTWVLSSTQEGLYVALPAGKSIDQYHFEEAYHGHNLKLISNMSLLEPLRVEVTKQPADLLSEPGTELSLSTQDLEKFSSLTLETIRRYLARYSRIEAIDPQRDTKIKSRHIDSDGNAVATKALVRDFEDIGAGDFQVYLHQFDHPSQPSKLCNIVAEWQGERGNDEGIVIVSAHLDSTANREVNYDPDTDPAPGADDDGSGIAGVLAIAQAFKELSQSNRPKRTIRFVLFNAEEQGLIGSLEYARDEAQASSPIVAVYQLDMIGYRGEHHHVPRPFEIHVGSRVCPDAERRSLKLAQQIQQLVKQVSPNLKTPEIYQTPDVGDTRSDHASFQQVGYAACLVSEDLFLGPPLHPVSKINNPNYHTARDLQVDFEYTADIARLVAAAAWMTAKQ</sequence>
<dbReference type="EMBL" id="JACJTE010000060">
    <property type="protein sequence ID" value="MBD2564832.1"/>
    <property type="molecule type" value="Genomic_DNA"/>
</dbReference>
<dbReference type="InterPro" id="IPR007484">
    <property type="entry name" value="Peptidase_M28"/>
</dbReference>
<accession>A0ABR8F6D1</accession>
<dbReference type="Pfam" id="PF04389">
    <property type="entry name" value="Peptidase_M28"/>
    <property type="match status" value="1"/>
</dbReference>
<dbReference type="PANTHER" id="PTHR12147:SF26">
    <property type="entry name" value="PEPTIDASE M28 DOMAIN-CONTAINING PROTEIN"/>
    <property type="match status" value="1"/>
</dbReference>
<dbReference type="SUPFAM" id="SSF56784">
    <property type="entry name" value="HAD-like"/>
    <property type="match status" value="1"/>
</dbReference>
<name>A0ABR8F6D1_NOSLI</name>
<evidence type="ECO:0000259" key="1">
    <source>
        <dbReference type="Pfam" id="PF04389"/>
    </source>
</evidence>
<reference evidence="2 3" key="1">
    <citation type="journal article" date="2020" name="ISME J.">
        <title>Comparative genomics reveals insights into cyanobacterial evolution and habitat adaptation.</title>
        <authorList>
            <person name="Chen M.Y."/>
            <person name="Teng W.K."/>
            <person name="Zhao L."/>
            <person name="Hu C.X."/>
            <person name="Zhou Y.K."/>
            <person name="Han B.P."/>
            <person name="Song L.R."/>
            <person name="Shu W.S."/>
        </authorList>
    </citation>
    <scope>NUCLEOTIDE SEQUENCE [LARGE SCALE GENOMIC DNA]</scope>
    <source>
        <strain evidence="2 3">FACHB-391</strain>
    </source>
</reference>
<dbReference type="InterPro" id="IPR036412">
    <property type="entry name" value="HAD-like_sf"/>
</dbReference>
<dbReference type="Gene3D" id="3.40.50.1000">
    <property type="entry name" value="HAD superfamily/HAD-like"/>
    <property type="match status" value="1"/>
</dbReference>
<evidence type="ECO:0000313" key="2">
    <source>
        <dbReference type="EMBL" id="MBD2564832.1"/>
    </source>
</evidence>
<dbReference type="InterPro" id="IPR045175">
    <property type="entry name" value="M28_fam"/>
</dbReference>
<proteinExistence type="predicted"/>
<organism evidence="2 3">
    <name type="scientific">Nostoc linckia FACHB-391</name>
    <dbReference type="NCBI Taxonomy" id="2692906"/>
    <lineage>
        <taxon>Bacteria</taxon>
        <taxon>Bacillati</taxon>
        <taxon>Cyanobacteriota</taxon>
        <taxon>Cyanophyceae</taxon>
        <taxon>Nostocales</taxon>
        <taxon>Nostocaceae</taxon>
        <taxon>Nostoc</taxon>
    </lineage>
</organism>
<dbReference type="SUPFAM" id="SSF53187">
    <property type="entry name" value="Zn-dependent exopeptidases"/>
    <property type="match status" value="1"/>
</dbReference>
<dbReference type="Proteomes" id="UP000604661">
    <property type="component" value="Unassembled WGS sequence"/>
</dbReference>
<dbReference type="PANTHER" id="PTHR12147">
    <property type="entry name" value="METALLOPEPTIDASE M28 FAMILY MEMBER"/>
    <property type="match status" value="1"/>
</dbReference>
<dbReference type="Gene3D" id="3.40.630.10">
    <property type="entry name" value="Zn peptidases"/>
    <property type="match status" value="1"/>
</dbReference>
<gene>
    <name evidence="2" type="ORF">H6G95_30465</name>
</gene>